<dbReference type="EMBL" id="RBWX01000008">
    <property type="protein sequence ID" value="RKS88683.1"/>
    <property type="molecule type" value="Genomic_DNA"/>
</dbReference>
<evidence type="ECO:0000256" key="1">
    <source>
        <dbReference type="SAM" id="MobiDB-lite"/>
    </source>
</evidence>
<dbReference type="InterPro" id="IPR036514">
    <property type="entry name" value="SGNH_hydro_sf"/>
</dbReference>
<sequence>MMTAASEAQADDRSGTGRQADARVPTLLAFGDSNTWGYMPQIDPGPTRYSRYGPSIRWPMVLERSGRGRFRVVEHGICGLVGGLASGEARFEDGTSRAAIDHVRGVILANWPVDELVVMLGTNDLAYPSLSQPEVIAPKIAATVLAALETHRWLGGKSPGITLVSPIPLGRRVMELGIEEDALARSRLLAPALADQARLHGWRFLDAAAVGELDTVDGIHWDATHHYRFAGMLAPTFGELGRPR</sequence>
<dbReference type="Gene3D" id="3.40.50.1110">
    <property type="entry name" value="SGNH hydrolase"/>
    <property type="match status" value="1"/>
</dbReference>
<gene>
    <name evidence="3" type="ORF">DFR51_1885</name>
</gene>
<comment type="caution">
    <text evidence="3">The sequence shown here is derived from an EMBL/GenBank/DDBJ whole genome shotgun (WGS) entry which is preliminary data.</text>
</comment>
<dbReference type="Pfam" id="PF13472">
    <property type="entry name" value="Lipase_GDSL_2"/>
    <property type="match status" value="1"/>
</dbReference>
<feature type="region of interest" description="Disordered" evidence="1">
    <location>
        <begin position="1"/>
        <end position="23"/>
    </location>
</feature>
<dbReference type="RefSeq" id="WP_160119024.1">
    <property type="nucleotide sequence ID" value="NZ_AP018711.1"/>
</dbReference>
<name>A0ABX9SXM8_SPHMI</name>
<accession>A0ABX9SXM8</accession>
<dbReference type="Proteomes" id="UP000276029">
    <property type="component" value="Unassembled WGS sequence"/>
</dbReference>
<protein>
    <submittedName>
        <fullName evidence="3">Lysophospholipase L1-like esterase</fullName>
    </submittedName>
</protein>
<evidence type="ECO:0000313" key="3">
    <source>
        <dbReference type="EMBL" id="RKS88683.1"/>
    </source>
</evidence>
<dbReference type="InterPro" id="IPR013830">
    <property type="entry name" value="SGNH_hydro"/>
</dbReference>
<keyword evidence="4" id="KW-1185">Reference proteome</keyword>
<organism evidence="3 4">
    <name type="scientific">Sphingosinicella microcystinivorans</name>
    <dbReference type="NCBI Taxonomy" id="335406"/>
    <lineage>
        <taxon>Bacteria</taxon>
        <taxon>Pseudomonadati</taxon>
        <taxon>Pseudomonadota</taxon>
        <taxon>Alphaproteobacteria</taxon>
        <taxon>Sphingomonadales</taxon>
        <taxon>Sphingosinicellaceae</taxon>
        <taxon>Sphingosinicella</taxon>
    </lineage>
</organism>
<evidence type="ECO:0000259" key="2">
    <source>
        <dbReference type="Pfam" id="PF13472"/>
    </source>
</evidence>
<reference evidence="3 4" key="1">
    <citation type="submission" date="2018-10" db="EMBL/GenBank/DDBJ databases">
        <title>Genomic Encyclopedia of Type Strains, Phase IV (KMG-IV): sequencing the most valuable type-strain genomes for metagenomic binning, comparative biology and taxonomic classification.</title>
        <authorList>
            <person name="Goeker M."/>
        </authorList>
    </citation>
    <scope>NUCLEOTIDE SEQUENCE [LARGE SCALE GENOMIC DNA]</scope>
    <source>
        <strain evidence="3 4">DSM 19791</strain>
    </source>
</reference>
<feature type="domain" description="SGNH hydrolase-type esterase" evidence="2">
    <location>
        <begin position="29"/>
        <end position="217"/>
    </location>
</feature>
<dbReference type="SUPFAM" id="SSF52266">
    <property type="entry name" value="SGNH hydrolase"/>
    <property type="match status" value="1"/>
</dbReference>
<proteinExistence type="predicted"/>
<evidence type="ECO:0000313" key="4">
    <source>
        <dbReference type="Proteomes" id="UP000276029"/>
    </source>
</evidence>